<dbReference type="Proteomes" id="UP001185254">
    <property type="component" value="Unassembled WGS sequence"/>
</dbReference>
<feature type="transmembrane region" description="Helical" evidence="6">
    <location>
        <begin position="121"/>
        <end position="146"/>
    </location>
</feature>
<evidence type="ECO:0000313" key="9">
    <source>
        <dbReference type="Proteomes" id="UP001185254"/>
    </source>
</evidence>
<evidence type="ECO:0000256" key="6">
    <source>
        <dbReference type="SAM" id="Phobius"/>
    </source>
</evidence>
<comment type="subcellular location">
    <subcellularLocation>
        <location evidence="1">Cell membrane</location>
        <topology evidence="1">Multi-pass membrane protein</topology>
    </subcellularLocation>
</comment>
<evidence type="ECO:0000313" key="8">
    <source>
        <dbReference type="EMBL" id="MDR6376733.1"/>
    </source>
</evidence>
<dbReference type="PANTHER" id="PTHR34820">
    <property type="entry name" value="INNER MEMBRANE PROTEIN YEBZ"/>
    <property type="match status" value="1"/>
</dbReference>
<evidence type="ECO:0000256" key="5">
    <source>
        <dbReference type="ARBA" id="ARBA00023136"/>
    </source>
</evidence>
<keyword evidence="4 6" id="KW-1133">Transmembrane helix</keyword>
<evidence type="ECO:0000256" key="1">
    <source>
        <dbReference type="ARBA" id="ARBA00004651"/>
    </source>
</evidence>
<feature type="transmembrane region" description="Helical" evidence="6">
    <location>
        <begin position="79"/>
        <end position="100"/>
    </location>
</feature>
<evidence type="ECO:0000256" key="2">
    <source>
        <dbReference type="ARBA" id="ARBA00022475"/>
    </source>
</evidence>
<feature type="transmembrane region" description="Helical" evidence="6">
    <location>
        <begin position="6"/>
        <end position="25"/>
    </location>
</feature>
<gene>
    <name evidence="8" type="ORF">J2776_003433</name>
</gene>
<accession>A0ABU1L0I0</accession>
<feature type="transmembrane region" description="Helical" evidence="6">
    <location>
        <begin position="37"/>
        <end position="59"/>
    </location>
</feature>
<keyword evidence="2" id="KW-1003">Cell membrane</keyword>
<name>A0ABU1L0I0_9BURK</name>
<keyword evidence="3 6" id="KW-0812">Transmembrane</keyword>
<reference evidence="8 9" key="1">
    <citation type="submission" date="2023-07" db="EMBL/GenBank/DDBJ databases">
        <title>Sorghum-associated microbial communities from plants grown in Nebraska, USA.</title>
        <authorList>
            <person name="Schachtman D."/>
        </authorList>
    </citation>
    <scope>NUCLEOTIDE SEQUENCE [LARGE SCALE GENOMIC DNA]</scope>
    <source>
        <strain evidence="8 9">DS1039</strain>
    </source>
</reference>
<evidence type="ECO:0000259" key="7">
    <source>
        <dbReference type="Pfam" id="PF05425"/>
    </source>
</evidence>
<sequence>MHLLAISVWVGLVLVATYIVMPRICRAPAAERAGTAAFIQSLSDAATLALVAIFITGAYSGWRGVNAAEYLWTSTYGNVLIVKLALVGIAAALGGHNRFFEMPRLLTSLRETSAEFTARPLKRFAAVLHVESIVLAAVLVTAAVLVSSPLPGTT</sequence>
<dbReference type="Pfam" id="PF05425">
    <property type="entry name" value="CopD"/>
    <property type="match status" value="1"/>
</dbReference>
<proteinExistence type="predicted"/>
<organism evidence="8 9">
    <name type="scientific">Paraburkholderia caledonica</name>
    <dbReference type="NCBI Taxonomy" id="134536"/>
    <lineage>
        <taxon>Bacteria</taxon>
        <taxon>Pseudomonadati</taxon>
        <taxon>Pseudomonadota</taxon>
        <taxon>Betaproteobacteria</taxon>
        <taxon>Burkholderiales</taxon>
        <taxon>Burkholderiaceae</taxon>
        <taxon>Paraburkholderia</taxon>
    </lineage>
</organism>
<dbReference type="InterPro" id="IPR008457">
    <property type="entry name" value="Cu-R_CopD_dom"/>
</dbReference>
<evidence type="ECO:0000256" key="4">
    <source>
        <dbReference type="ARBA" id="ARBA00022989"/>
    </source>
</evidence>
<comment type="caution">
    <text evidence="8">The sequence shown here is derived from an EMBL/GenBank/DDBJ whole genome shotgun (WGS) entry which is preliminary data.</text>
</comment>
<feature type="domain" description="Copper resistance protein D" evidence="7">
    <location>
        <begin position="37"/>
        <end position="145"/>
    </location>
</feature>
<dbReference type="InterPro" id="IPR032694">
    <property type="entry name" value="CopC/D"/>
</dbReference>
<keyword evidence="5 6" id="KW-0472">Membrane</keyword>
<dbReference type="PANTHER" id="PTHR34820:SF4">
    <property type="entry name" value="INNER MEMBRANE PROTEIN YEBZ"/>
    <property type="match status" value="1"/>
</dbReference>
<protein>
    <submittedName>
        <fullName evidence="8">Copper export protein</fullName>
    </submittedName>
</protein>
<keyword evidence="9" id="KW-1185">Reference proteome</keyword>
<dbReference type="EMBL" id="JAVDQN010000002">
    <property type="protein sequence ID" value="MDR6376733.1"/>
    <property type="molecule type" value="Genomic_DNA"/>
</dbReference>
<evidence type="ECO:0000256" key="3">
    <source>
        <dbReference type="ARBA" id="ARBA00022692"/>
    </source>
</evidence>